<evidence type="ECO:0000313" key="1">
    <source>
        <dbReference type="EMBL" id="GAH92054.1"/>
    </source>
</evidence>
<gene>
    <name evidence="1" type="ORF">S06H3_00227</name>
</gene>
<name>X1KPH4_9ZZZZ</name>
<organism evidence="1">
    <name type="scientific">marine sediment metagenome</name>
    <dbReference type="NCBI Taxonomy" id="412755"/>
    <lineage>
        <taxon>unclassified sequences</taxon>
        <taxon>metagenomes</taxon>
        <taxon>ecological metagenomes</taxon>
    </lineage>
</organism>
<sequence>MDGVEAAKLGSVMERKDAQLFQENINGAAKELEIPWAQGCRNPPWNREIKFYQVIGRGVFLDELDFFHKASDTS</sequence>
<dbReference type="AlphaFoldDB" id="X1KPH4"/>
<dbReference type="EMBL" id="BARV01000033">
    <property type="protein sequence ID" value="GAH92054.1"/>
    <property type="molecule type" value="Genomic_DNA"/>
</dbReference>
<comment type="caution">
    <text evidence="1">The sequence shown here is derived from an EMBL/GenBank/DDBJ whole genome shotgun (WGS) entry which is preliminary data.</text>
</comment>
<accession>X1KPH4</accession>
<protein>
    <submittedName>
        <fullName evidence="1">Uncharacterized protein</fullName>
    </submittedName>
</protein>
<proteinExistence type="predicted"/>
<reference evidence="1" key="1">
    <citation type="journal article" date="2014" name="Front. Microbiol.">
        <title>High frequency of phylogenetically diverse reductive dehalogenase-homologous genes in deep subseafloor sedimentary metagenomes.</title>
        <authorList>
            <person name="Kawai M."/>
            <person name="Futagami T."/>
            <person name="Toyoda A."/>
            <person name="Takaki Y."/>
            <person name="Nishi S."/>
            <person name="Hori S."/>
            <person name="Arai W."/>
            <person name="Tsubouchi T."/>
            <person name="Morono Y."/>
            <person name="Uchiyama I."/>
            <person name="Ito T."/>
            <person name="Fujiyama A."/>
            <person name="Inagaki F."/>
            <person name="Takami H."/>
        </authorList>
    </citation>
    <scope>NUCLEOTIDE SEQUENCE</scope>
    <source>
        <strain evidence="1">Expedition CK06-06</strain>
    </source>
</reference>